<dbReference type="InterPro" id="IPR006413">
    <property type="entry name" value="P-type_ATPase_IIA_PMR1"/>
</dbReference>
<evidence type="ECO:0000313" key="21">
    <source>
        <dbReference type="EMBL" id="TCS86950.1"/>
    </source>
</evidence>
<evidence type="ECO:0000256" key="15">
    <source>
        <dbReference type="ARBA" id="ARBA00022989"/>
    </source>
</evidence>
<dbReference type="SUPFAM" id="SSF81653">
    <property type="entry name" value="Calcium ATPase, transduction domain A"/>
    <property type="match status" value="1"/>
</dbReference>
<comment type="subcellular location">
    <subcellularLocation>
        <location evidence="1">Cell membrane</location>
        <topology evidence="1">Multi-pass membrane protein</topology>
    </subcellularLocation>
</comment>
<keyword evidence="15 19" id="KW-1133">Transmembrane helix</keyword>
<organism evidence="21 22">
    <name type="scientific">Keratinibaculum paraultunense</name>
    <dbReference type="NCBI Taxonomy" id="1278232"/>
    <lineage>
        <taxon>Bacteria</taxon>
        <taxon>Bacillati</taxon>
        <taxon>Bacillota</taxon>
        <taxon>Tissierellia</taxon>
        <taxon>Tissierellales</taxon>
        <taxon>Tepidimicrobiaceae</taxon>
        <taxon>Keratinibaculum</taxon>
    </lineage>
</organism>
<dbReference type="InterPro" id="IPR050510">
    <property type="entry name" value="Cation_transp_ATPase_P-type"/>
</dbReference>
<dbReference type="InterPro" id="IPR005782">
    <property type="entry name" value="P-type_ATPase_IIA"/>
</dbReference>
<evidence type="ECO:0000256" key="18">
    <source>
        <dbReference type="ARBA" id="ARBA00048694"/>
    </source>
</evidence>
<evidence type="ECO:0000259" key="20">
    <source>
        <dbReference type="SMART" id="SM00831"/>
    </source>
</evidence>
<evidence type="ECO:0000256" key="1">
    <source>
        <dbReference type="ARBA" id="ARBA00004651"/>
    </source>
</evidence>
<dbReference type="PRINTS" id="PR00120">
    <property type="entry name" value="HATPASE"/>
</dbReference>
<protein>
    <recommendedName>
        <fullName evidence="3">P-type Ca(2+) transporter</fullName>
        <ecNumber evidence="3">7.2.2.10</ecNumber>
    </recommendedName>
</protein>
<name>A0A4R3KQZ7_9FIRM</name>
<dbReference type="Pfam" id="PF13246">
    <property type="entry name" value="Cation_ATPase"/>
    <property type="match status" value="1"/>
</dbReference>
<dbReference type="InterPro" id="IPR008250">
    <property type="entry name" value="ATPase_P-typ_transduc_dom_A_sf"/>
</dbReference>
<reference evidence="21 22" key="1">
    <citation type="submission" date="2019-03" db="EMBL/GenBank/DDBJ databases">
        <title>Genomic Encyclopedia of Type Strains, Phase IV (KMG-IV): sequencing the most valuable type-strain genomes for metagenomic binning, comparative biology and taxonomic classification.</title>
        <authorList>
            <person name="Goeker M."/>
        </authorList>
    </citation>
    <scope>NUCLEOTIDE SEQUENCE [LARGE SCALE GENOMIC DNA]</scope>
    <source>
        <strain evidence="21 22">DSM 26752</strain>
    </source>
</reference>
<gene>
    <name evidence="21" type="ORF">EDD65_11333</name>
</gene>
<dbReference type="PRINTS" id="PR00119">
    <property type="entry name" value="CATATPASE"/>
</dbReference>
<dbReference type="AlphaFoldDB" id="A0A4R3KQZ7"/>
<dbReference type="GO" id="GO:0016887">
    <property type="term" value="F:ATP hydrolysis activity"/>
    <property type="evidence" value="ECO:0007669"/>
    <property type="project" value="InterPro"/>
</dbReference>
<feature type="transmembrane region" description="Helical" evidence="19">
    <location>
        <begin position="765"/>
        <end position="784"/>
    </location>
</feature>
<evidence type="ECO:0000256" key="19">
    <source>
        <dbReference type="SAM" id="Phobius"/>
    </source>
</evidence>
<feature type="transmembrane region" description="Helical" evidence="19">
    <location>
        <begin position="836"/>
        <end position="855"/>
    </location>
</feature>
<keyword evidence="22" id="KW-1185">Reference proteome</keyword>
<evidence type="ECO:0000256" key="17">
    <source>
        <dbReference type="ARBA" id="ARBA00023136"/>
    </source>
</evidence>
<dbReference type="SFLD" id="SFLDF00027">
    <property type="entry name" value="p-type_atpase"/>
    <property type="match status" value="1"/>
</dbReference>
<dbReference type="InterPro" id="IPR004014">
    <property type="entry name" value="ATPase_P-typ_cation-transptr_N"/>
</dbReference>
<dbReference type="GO" id="GO:0005524">
    <property type="term" value="F:ATP binding"/>
    <property type="evidence" value="ECO:0007669"/>
    <property type="project" value="UniProtKB-KW"/>
</dbReference>
<dbReference type="GO" id="GO:0046872">
    <property type="term" value="F:metal ion binding"/>
    <property type="evidence" value="ECO:0007669"/>
    <property type="project" value="UniProtKB-KW"/>
</dbReference>
<evidence type="ECO:0000256" key="3">
    <source>
        <dbReference type="ARBA" id="ARBA00012790"/>
    </source>
</evidence>
<feature type="transmembrane region" description="Helical" evidence="19">
    <location>
        <begin position="80"/>
        <end position="96"/>
    </location>
</feature>
<comment type="similarity">
    <text evidence="2">Belongs to the cation transport ATPase (P-type) (TC 3.A.3) family. Type IIA subfamily.</text>
</comment>
<dbReference type="Pfam" id="PF00689">
    <property type="entry name" value="Cation_ATPase_C"/>
    <property type="match status" value="1"/>
</dbReference>
<dbReference type="NCBIfam" id="TIGR01494">
    <property type="entry name" value="ATPase_P-type"/>
    <property type="match status" value="3"/>
</dbReference>
<keyword evidence="13" id="KW-0460">Magnesium</keyword>
<dbReference type="GO" id="GO:0005388">
    <property type="term" value="F:P-type calcium transporter activity"/>
    <property type="evidence" value="ECO:0007669"/>
    <property type="project" value="UniProtKB-EC"/>
</dbReference>
<evidence type="ECO:0000256" key="5">
    <source>
        <dbReference type="ARBA" id="ARBA00022475"/>
    </source>
</evidence>
<dbReference type="Gene3D" id="1.20.1110.10">
    <property type="entry name" value="Calcium-transporting ATPase, transmembrane domain"/>
    <property type="match status" value="1"/>
</dbReference>
<dbReference type="Pfam" id="PF00690">
    <property type="entry name" value="Cation_ATPase_N"/>
    <property type="match status" value="1"/>
</dbReference>
<dbReference type="Pfam" id="PF00122">
    <property type="entry name" value="E1-E2_ATPase"/>
    <property type="match status" value="1"/>
</dbReference>
<keyword evidence="8 19" id="KW-0812">Transmembrane</keyword>
<dbReference type="CDD" id="cd02089">
    <property type="entry name" value="P-type_ATPase_Ca_prok"/>
    <property type="match status" value="1"/>
</dbReference>
<keyword evidence="17 19" id="KW-0472">Membrane</keyword>
<dbReference type="InterPro" id="IPR023298">
    <property type="entry name" value="ATPase_P-typ_TM_dom_sf"/>
</dbReference>
<evidence type="ECO:0000256" key="14">
    <source>
        <dbReference type="ARBA" id="ARBA00022967"/>
    </source>
</evidence>
<keyword evidence="6" id="KW-0597">Phosphoprotein</keyword>
<evidence type="ECO:0000256" key="12">
    <source>
        <dbReference type="ARBA" id="ARBA00022840"/>
    </source>
</evidence>
<dbReference type="FunFam" id="2.70.150.10:FF:000016">
    <property type="entry name" value="Calcium-transporting P-type ATPase putative"/>
    <property type="match status" value="1"/>
</dbReference>
<dbReference type="GO" id="GO:0140352">
    <property type="term" value="P:export from cell"/>
    <property type="evidence" value="ECO:0007669"/>
    <property type="project" value="UniProtKB-ARBA"/>
</dbReference>
<dbReference type="Gene3D" id="3.40.1110.10">
    <property type="entry name" value="Calcium-transporting ATPase, cytoplasmic domain N"/>
    <property type="match status" value="1"/>
</dbReference>
<keyword evidence="10" id="KW-0547">Nucleotide-binding</keyword>
<dbReference type="InterPro" id="IPR023214">
    <property type="entry name" value="HAD_sf"/>
</dbReference>
<feature type="transmembrane region" description="Helical" evidence="19">
    <location>
        <begin position="867"/>
        <end position="887"/>
    </location>
</feature>
<dbReference type="InterPro" id="IPR006068">
    <property type="entry name" value="ATPase_P-typ_cation-transptr_C"/>
</dbReference>
<feature type="transmembrane region" description="Helical" evidence="19">
    <location>
        <begin position="692"/>
        <end position="713"/>
    </location>
</feature>
<dbReference type="NCBIfam" id="TIGR01116">
    <property type="entry name" value="ATPase-IIA1_Ca"/>
    <property type="match status" value="1"/>
</dbReference>
<dbReference type="InterPro" id="IPR059000">
    <property type="entry name" value="ATPase_P-type_domA"/>
</dbReference>
<dbReference type="SUPFAM" id="SSF56784">
    <property type="entry name" value="HAD-like"/>
    <property type="match status" value="1"/>
</dbReference>
<dbReference type="InterPro" id="IPR018303">
    <property type="entry name" value="ATPase_P-typ_P_site"/>
</dbReference>
<dbReference type="InterPro" id="IPR044492">
    <property type="entry name" value="P_typ_ATPase_HD_dom"/>
</dbReference>
<dbReference type="PROSITE" id="PS00154">
    <property type="entry name" value="ATPASE_E1_E2"/>
    <property type="match status" value="1"/>
</dbReference>
<comment type="catalytic activity">
    <reaction evidence="18">
        <text>Ca(2+)(in) + ATP + H2O = Ca(2+)(out) + ADP + phosphate + H(+)</text>
        <dbReference type="Rhea" id="RHEA:18105"/>
        <dbReference type="ChEBI" id="CHEBI:15377"/>
        <dbReference type="ChEBI" id="CHEBI:15378"/>
        <dbReference type="ChEBI" id="CHEBI:29108"/>
        <dbReference type="ChEBI" id="CHEBI:30616"/>
        <dbReference type="ChEBI" id="CHEBI:43474"/>
        <dbReference type="ChEBI" id="CHEBI:456216"/>
        <dbReference type="EC" id="7.2.2.10"/>
    </reaction>
</comment>
<keyword evidence="16" id="KW-0406">Ion transport</keyword>
<dbReference type="NCBIfam" id="TIGR01522">
    <property type="entry name" value="ATPase-IIA2_Ca"/>
    <property type="match status" value="1"/>
</dbReference>
<feature type="domain" description="Cation-transporting P-type ATPase N-terminal" evidence="20">
    <location>
        <begin position="2"/>
        <end position="76"/>
    </location>
</feature>
<keyword evidence="5" id="KW-1003">Cell membrane</keyword>
<evidence type="ECO:0000256" key="10">
    <source>
        <dbReference type="ARBA" id="ARBA00022741"/>
    </source>
</evidence>
<feature type="transmembrane region" description="Helical" evidence="19">
    <location>
        <begin position="243"/>
        <end position="261"/>
    </location>
</feature>
<dbReference type="InterPro" id="IPR023299">
    <property type="entry name" value="ATPase_P-typ_cyto_dom_N"/>
</dbReference>
<dbReference type="FunFam" id="3.40.50.1000:FF:000028">
    <property type="entry name" value="Calcium-transporting P-type ATPase, putative"/>
    <property type="match status" value="1"/>
</dbReference>
<dbReference type="EC" id="7.2.2.10" evidence="3"/>
<dbReference type="Gene3D" id="2.70.150.10">
    <property type="entry name" value="Calcium-transporting ATPase, cytoplasmic transduction domain A"/>
    <property type="match status" value="1"/>
</dbReference>
<evidence type="ECO:0000256" key="11">
    <source>
        <dbReference type="ARBA" id="ARBA00022837"/>
    </source>
</evidence>
<dbReference type="FunFam" id="3.40.1110.10:FF:000053">
    <property type="entry name" value="Cation-transporting ATPase, E1-E2 family"/>
    <property type="match status" value="1"/>
</dbReference>
<accession>A0A4R3KQZ7</accession>
<keyword evidence="11" id="KW-0106">Calcium</keyword>
<comment type="caution">
    <text evidence="21">The sequence shown here is derived from an EMBL/GenBank/DDBJ whole genome shotgun (WGS) entry which is preliminary data.</text>
</comment>
<evidence type="ECO:0000256" key="2">
    <source>
        <dbReference type="ARBA" id="ARBA00005675"/>
    </source>
</evidence>
<dbReference type="FunFam" id="3.40.50.1000:FF:000001">
    <property type="entry name" value="Phospholipid-transporting ATPase IC"/>
    <property type="match status" value="1"/>
</dbReference>
<dbReference type="PANTHER" id="PTHR43294:SF21">
    <property type="entry name" value="CATION TRANSPORTING ATPASE"/>
    <property type="match status" value="1"/>
</dbReference>
<evidence type="ECO:0000256" key="13">
    <source>
        <dbReference type="ARBA" id="ARBA00022842"/>
    </source>
</evidence>
<dbReference type="InterPro" id="IPR001757">
    <property type="entry name" value="P_typ_ATPase"/>
</dbReference>
<evidence type="ECO:0000313" key="22">
    <source>
        <dbReference type="Proteomes" id="UP000294567"/>
    </source>
</evidence>
<dbReference type="SUPFAM" id="SSF81660">
    <property type="entry name" value="Metal cation-transporting ATPase, ATP-binding domain N"/>
    <property type="match status" value="1"/>
</dbReference>
<dbReference type="Gene3D" id="3.40.50.1000">
    <property type="entry name" value="HAD superfamily/HAD-like"/>
    <property type="match status" value="1"/>
</dbReference>
<proteinExistence type="inferred from homology"/>
<evidence type="ECO:0000256" key="7">
    <source>
        <dbReference type="ARBA" id="ARBA00022568"/>
    </source>
</evidence>
<keyword evidence="4" id="KW-0813">Transport</keyword>
<evidence type="ECO:0000256" key="4">
    <source>
        <dbReference type="ARBA" id="ARBA00022448"/>
    </source>
</evidence>
<dbReference type="GO" id="GO:0005886">
    <property type="term" value="C:plasma membrane"/>
    <property type="evidence" value="ECO:0007669"/>
    <property type="project" value="UniProtKB-SubCell"/>
</dbReference>
<sequence length="893" mass="98292">MDWYKKTKEEVLSQLNTSMDKGLSQQEAEKRLIKYGPNELKEEVKKSFMSKLIAQFKDFLVIILIIASIISFAVGEKADAIVILAIVIINAFLGLYQEGKAEKALDALKKMAAPNAKVIRDGNTTIVPASSLVPGDIVLLESGDIIPADLRLIETSNLKIEEASLTGESVPVEKNSNTLYEEASLGDRTNMAFMSTIVTYGRGKGVVVNTGHNTEIGKIATMIQSFDDETTPLQKNLDRLGKTLGVACIIVCLLVFGIGLLQNRDLLQMFMVSISLAVAAIPEGLPAIVTIVLALGMNRMVKRNAIVKKLLAVETLGCTTVICSDKTGTLTQNEMTVVKAYADGKIFDITGTGYEPKGEFKIDGNSVDPKNVDGLNKLITIGALCNDATLEKNEEGYRILGDPTEGALITLAGKGNIFKDEINKKFPRIEEIPFDSDRKMMTTFHDNYIPNKVVSFTKGAPDIVISRCNQIYINGEIKPLTDELKEKIMNINSQFSRNALRVLAFAFKKYDKLPNNISTETIENQMIFVGLVGMIDPPREEAKKAIQLCKKAGIQTIMITGDYKETAFAIAKELGIAKHEDEAITGKELDNISDEDLKELVKHKKVYARVSPEHKVRIVSALKANGEIVAMTGDGVNDALALKKSDIGVAMGITGTDVAKNTAEVILTDDNFASIVAAVEEGRIIYSNIKKFVFFLLSCNIGEILIIFFSILFNLPVPLIPIQLLWLNLVTDSFPALALGVEEGEPEIMEIPPRNPEEPILNKKMTTAIVFQSIAIAAASLLAYRWGLKTYGNQNLIIARTITFATLITAELLRAYSSRSEKHTIFEIGVFSNKTLTFATIISFLLLIVVIYVPFLQPVFDTYPLSISDWTIVLIYSFLPLVIGELYKLFIRK</sequence>
<dbReference type="Proteomes" id="UP000294567">
    <property type="component" value="Unassembled WGS sequence"/>
</dbReference>
<dbReference type="RefSeq" id="WP_132029314.1">
    <property type="nucleotide sequence ID" value="NZ_CP068564.1"/>
</dbReference>
<keyword evidence="12" id="KW-0067">ATP-binding</keyword>
<dbReference type="SMART" id="SM00831">
    <property type="entry name" value="Cation_ATPase_N"/>
    <property type="match status" value="1"/>
</dbReference>
<feature type="transmembrane region" description="Helical" evidence="19">
    <location>
        <begin position="56"/>
        <end position="74"/>
    </location>
</feature>
<keyword evidence="9" id="KW-0479">Metal-binding</keyword>
<evidence type="ECO:0000256" key="8">
    <source>
        <dbReference type="ARBA" id="ARBA00022692"/>
    </source>
</evidence>
<dbReference type="SUPFAM" id="SSF81665">
    <property type="entry name" value="Calcium ATPase, transmembrane domain M"/>
    <property type="match status" value="1"/>
</dbReference>
<evidence type="ECO:0000256" key="6">
    <source>
        <dbReference type="ARBA" id="ARBA00022553"/>
    </source>
</evidence>
<dbReference type="EMBL" id="SMAE01000013">
    <property type="protein sequence ID" value="TCS86950.1"/>
    <property type="molecule type" value="Genomic_DNA"/>
</dbReference>
<dbReference type="SFLD" id="SFLDG00002">
    <property type="entry name" value="C1.7:_P-type_atpase_like"/>
    <property type="match status" value="1"/>
</dbReference>
<keyword evidence="14" id="KW-1278">Translocase</keyword>
<dbReference type="PANTHER" id="PTHR43294">
    <property type="entry name" value="SODIUM/POTASSIUM-TRANSPORTING ATPASE SUBUNIT ALPHA"/>
    <property type="match status" value="1"/>
</dbReference>
<dbReference type="InterPro" id="IPR036412">
    <property type="entry name" value="HAD-like_sf"/>
</dbReference>
<keyword evidence="7" id="KW-0109">Calcium transport</keyword>
<feature type="transmembrane region" description="Helical" evidence="19">
    <location>
        <begin position="267"/>
        <end position="295"/>
    </location>
</feature>
<dbReference type="SFLD" id="SFLDS00003">
    <property type="entry name" value="Haloacid_Dehalogenase"/>
    <property type="match status" value="1"/>
</dbReference>
<evidence type="ECO:0000256" key="16">
    <source>
        <dbReference type="ARBA" id="ARBA00023065"/>
    </source>
</evidence>
<evidence type="ECO:0000256" key="9">
    <source>
        <dbReference type="ARBA" id="ARBA00022723"/>
    </source>
</evidence>
<dbReference type="OrthoDB" id="9760364at2"/>